<evidence type="ECO:0000313" key="4">
    <source>
        <dbReference type="Proteomes" id="UP000033070"/>
    </source>
</evidence>
<dbReference type="Gene3D" id="2.20.200.10">
    <property type="entry name" value="Outer membrane efflux proteins (OEP)"/>
    <property type="match status" value="1"/>
</dbReference>
<keyword evidence="4" id="KW-1185">Reference proteome</keyword>
<keyword evidence="2" id="KW-0812">Transmembrane</keyword>
<evidence type="ECO:0000256" key="1">
    <source>
        <dbReference type="ARBA" id="ARBA00007613"/>
    </source>
</evidence>
<dbReference type="PANTHER" id="PTHR30203:SF30">
    <property type="entry name" value="OUTER MEMBRANE PROTEIN-RELATED"/>
    <property type="match status" value="1"/>
</dbReference>
<gene>
    <name evidence="3" type="ORF">OYT1_ch2330</name>
</gene>
<evidence type="ECO:0000313" key="3">
    <source>
        <dbReference type="EMBL" id="BBE51846.1"/>
    </source>
</evidence>
<keyword evidence="2" id="KW-1134">Transmembrane beta strand</keyword>
<dbReference type="Proteomes" id="UP000033070">
    <property type="component" value="Chromosome"/>
</dbReference>
<proteinExistence type="inferred from homology"/>
<reference evidence="3 4" key="1">
    <citation type="submission" date="2018-06" db="EMBL/GenBank/DDBJ databases">
        <title>OYT1 Genome Sequencing.</title>
        <authorList>
            <person name="Kato S."/>
            <person name="Itoh T."/>
            <person name="Ohkuma M."/>
        </authorList>
    </citation>
    <scope>NUCLEOTIDE SEQUENCE [LARGE SCALE GENOMIC DNA]</scope>
    <source>
        <strain evidence="3 4">OYT1</strain>
    </source>
</reference>
<organism evidence="3 4">
    <name type="scientific">Ferriphaselus amnicola</name>
    <dbReference type="NCBI Taxonomy" id="1188319"/>
    <lineage>
        <taxon>Bacteria</taxon>
        <taxon>Pseudomonadati</taxon>
        <taxon>Pseudomonadota</taxon>
        <taxon>Betaproteobacteria</taxon>
        <taxon>Nitrosomonadales</taxon>
        <taxon>Gallionellaceae</taxon>
        <taxon>Ferriphaselus</taxon>
    </lineage>
</organism>
<dbReference type="InterPro" id="IPR010131">
    <property type="entry name" value="MdtP/NodT-like"/>
</dbReference>
<sequence>MTKSIKQQRSRPWLLSVLVCAVLGACKSGPDYQRPALDLPQDLGAHVTTAEPATAALPGDHWWESYGDPVLNALEQEALVHNADLKVAASRVIEAQAQLGISEADQLPTLSANLSDSRTKNTLNGVFPRPATLPRIQNYSRATLNASYELDLWGKLRRANEAARAQLLAFEASRDAVRLSMTAQVAQQYFALLAYDAQEVAVRRALAGRQQILEMDKTRVQVGVLSELNFHQAQAEEAAVRSQLATLSQVRGKQEAALALLLGRSPREVMSADLARGQPKSYTAHVPAGLSAELLLRRPDLKQAEQNLIALNARIGVARAQYFPSISLTAYDGYESTAFASLFTGASGVFQFAAGLSQPIFNAGRIGNSVKVAEAARDQAVVQYQHAVASAFADVRNALSAQTATQQVLEAESLRTEALAQAYQQASLRYQSGVVSQLELLDIERSYLQAELLMQDALRSQRAAVADLFMALGGGW</sequence>
<dbReference type="InterPro" id="IPR003423">
    <property type="entry name" value="OMP_efflux"/>
</dbReference>
<dbReference type="PANTHER" id="PTHR30203">
    <property type="entry name" value="OUTER MEMBRANE CATION EFFLUX PROTEIN"/>
    <property type="match status" value="1"/>
</dbReference>
<name>A0A2Z6GE39_9PROT</name>
<accession>A0A2Z6GE39</accession>
<keyword evidence="2" id="KW-0449">Lipoprotein</keyword>
<evidence type="ECO:0000256" key="2">
    <source>
        <dbReference type="RuleBase" id="RU362097"/>
    </source>
</evidence>
<dbReference type="PROSITE" id="PS51257">
    <property type="entry name" value="PROKAR_LIPOPROTEIN"/>
    <property type="match status" value="1"/>
</dbReference>
<dbReference type="NCBIfam" id="TIGR01845">
    <property type="entry name" value="outer_NodT"/>
    <property type="match status" value="1"/>
</dbReference>
<dbReference type="STRING" id="1188319.OYT1_01529"/>
<comment type="similarity">
    <text evidence="1 2">Belongs to the outer membrane factor (OMF) (TC 1.B.17) family.</text>
</comment>
<dbReference type="RefSeq" id="WP_062626704.1">
    <property type="nucleotide sequence ID" value="NZ_AP018738.1"/>
</dbReference>
<dbReference type="OrthoDB" id="9770517at2"/>
<dbReference type="KEGG" id="fam:OYT1_ch2330"/>
<comment type="subcellular location">
    <subcellularLocation>
        <location evidence="2">Cell membrane</location>
        <topology evidence="2">Lipid-anchor</topology>
    </subcellularLocation>
</comment>
<dbReference type="GO" id="GO:0005886">
    <property type="term" value="C:plasma membrane"/>
    <property type="evidence" value="ECO:0007669"/>
    <property type="project" value="UniProtKB-SubCell"/>
</dbReference>
<keyword evidence="2" id="KW-0564">Palmitate</keyword>
<dbReference type="EMBL" id="AP018738">
    <property type="protein sequence ID" value="BBE51846.1"/>
    <property type="molecule type" value="Genomic_DNA"/>
</dbReference>
<dbReference type="SUPFAM" id="SSF56954">
    <property type="entry name" value="Outer membrane efflux proteins (OEP)"/>
    <property type="match status" value="1"/>
</dbReference>
<dbReference type="GO" id="GO:0015562">
    <property type="term" value="F:efflux transmembrane transporter activity"/>
    <property type="evidence" value="ECO:0007669"/>
    <property type="project" value="InterPro"/>
</dbReference>
<dbReference type="Pfam" id="PF02321">
    <property type="entry name" value="OEP"/>
    <property type="match status" value="2"/>
</dbReference>
<keyword evidence="2" id="KW-0472">Membrane</keyword>
<protein>
    <submittedName>
        <fullName evidence="3">Outer membrane protein OprM</fullName>
    </submittedName>
</protein>
<dbReference type="AlphaFoldDB" id="A0A2Z6GE39"/>
<dbReference type="Gene3D" id="1.20.1600.10">
    <property type="entry name" value="Outer membrane efflux proteins (OEP)"/>
    <property type="match status" value="1"/>
</dbReference>